<sequence>MTRRIAVAMPAIAFAPQSAAAHAQEPFTPFAIDRTSPKAMAEGLSGFSISDGRTDGVAKRLLSHVLPPAPAAPQCAGNGGSRHTAAVGDGPA</sequence>
<name>A0ABX2TKS8_9PROT</name>
<organism evidence="3 4">
    <name type="scientific">Azospirillum oleiclasticum</name>
    <dbReference type="NCBI Taxonomy" id="2735135"/>
    <lineage>
        <taxon>Bacteria</taxon>
        <taxon>Pseudomonadati</taxon>
        <taxon>Pseudomonadota</taxon>
        <taxon>Alphaproteobacteria</taxon>
        <taxon>Rhodospirillales</taxon>
        <taxon>Azospirillaceae</taxon>
        <taxon>Azospirillum</taxon>
    </lineage>
</organism>
<proteinExistence type="predicted"/>
<protein>
    <submittedName>
        <fullName evidence="3">Uncharacterized protein</fullName>
    </submittedName>
</protein>
<accession>A0ABX2TKS8</accession>
<feature type="signal peptide" evidence="2">
    <location>
        <begin position="1"/>
        <end position="23"/>
    </location>
</feature>
<evidence type="ECO:0000313" key="4">
    <source>
        <dbReference type="Proteomes" id="UP000584642"/>
    </source>
</evidence>
<dbReference type="Proteomes" id="UP000584642">
    <property type="component" value="Unassembled WGS sequence"/>
</dbReference>
<reference evidence="3 4" key="1">
    <citation type="submission" date="2020-05" db="EMBL/GenBank/DDBJ databases">
        <title>Azospirillum oleiclasticum sp. nov, a nitrogen-fixing and heavy crude oil-emulsifying bacterium isolated from the crude oil of Yumen Oilfield.</title>
        <authorList>
            <person name="Wu D."/>
            <person name="Cai M."/>
            <person name="Zhang X."/>
        </authorList>
    </citation>
    <scope>NUCLEOTIDE SEQUENCE [LARGE SCALE GENOMIC DNA]</scope>
    <source>
        <strain evidence="3 4">ROY-1-1-2</strain>
    </source>
</reference>
<gene>
    <name evidence="3" type="ORF">HND93_26335</name>
</gene>
<dbReference type="EMBL" id="JABFDB010000025">
    <property type="protein sequence ID" value="NYZ23240.1"/>
    <property type="molecule type" value="Genomic_DNA"/>
</dbReference>
<comment type="caution">
    <text evidence="3">The sequence shown here is derived from an EMBL/GenBank/DDBJ whole genome shotgun (WGS) entry which is preliminary data.</text>
</comment>
<feature type="chain" id="PRO_5046483068" evidence="2">
    <location>
        <begin position="24"/>
        <end position="92"/>
    </location>
</feature>
<feature type="region of interest" description="Disordered" evidence="1">
    <location>
        <begin position="70"/>
        <end position="92"/>
    </location>
</feature>
<keyword evidence="2" id="KW-0732">Signal</keyword>
<evidence type="ECO:0000313" key="3">
    <source>
        <dbReference type="EMBL" id="NYZ23240.1"/>
    </source>
</evidence>
<evidence type="ECO:0000256" key="1">
    <source>
        <dbReference type="SAM" id="MobiDB-lite"/>
    </source>
</evidence>
<keyword evidence="4" id="KW-1185">Reference proteome</keyword>
<evidence type="ECO:0000256" key="2">
    <source>
        <dbReference type="SAM" id="SignalP"/>
    </source>
</evidence>
<dbReference type="RefSeq" id="WP_180285010.1">
    <property type="nucleotide sequence ID" value="NZ_JABFDB010000025.1"/>
</dbReference>